<dbReference type="EMBL" id="JACEOG010000002">
    <property type="protein sequence ID" value="MBA4609864.1"/>
    <property type="molecule type" value="Genomic_DNA"/>
</dbReference>
<keyword evidence="2 5" id="KW-0808">Transferase</keyword>
<feature type="domain" description="Glycosyltransferase subfamily 4-like N-terminal" evidence="4">
    <location>
        <begin position="22"/>
        <end position="197"/>
    </location>
</feature>
<keyword evidence="1" id="KW-0328">Glycosyltransferase</keyword>
<dbReference type="AlphaFoldDB" id="A0A838XS21"/>
<dbReference type="Pfam" id="PF00534">
    <property type="entry name" value="Glycos_transf_1"/>
    <property type="match status" value="1"/>
</dbReference>
<evidence type="ECO:0000259" key="4">
    <source>
        <dbReference type="Pfam" id="PF13439"/>
    </source>
</evidence>
<dbReference type="Proteomes" id="UP000550354">
    <property type="component" value="Unassembled WGS sequence"/>
</dbReference>
<evidence type="ECO:0000313" key="6">
    <source>
        <dbReference type="Proteomes" id="UP000550354"/>
    </source>
</evidence>
<keyword evidence="6" id="KW-1185">Reference proteome</keyword>
<evidence type="ECO:0000313" key="5">
    <source>
        <dbReference type="EMBL" id="MBA4609864.1"/>
    </source>
</evidence>
<dbReference type="Pfam" id="PF13439">
    <property type="entry name" value="Glyco_transf_4"/>
    <property type="match status" value="1"/>
</dbReference>
<comment type="caution">
    <text evidence="5">The sequence shown here is derived from an EMBL/GenBank/DDBJ whole genome shotgun (WGS) entry which is preliminary data.</text>
</comment>
<accession>A0A838XS21</accession>
<dbReference type="InterPro" id="IPR001296">
    <property type="entry name" value="Glyco_trans_1"/>
</dbReference>
<feature type="domain" description="Glycosyl transferase family 1" evidence="3">
    <location>
        <begin position="208"/>
        <end position="366"/>
    </location>
</feature>
<organism evidence="5 6">
    <name type="scientific">Aeromicrobium phoceense</name>
    <dbReference type="NCBI Taxonomy" id="2754045"/>
    <lineage>
        <taxon>Bacteria</taxon>
        <taxon>Bacillati</taxon>
        <taxon>Actinomycetota</taxon>
        <taxon>Actinomycetes</taxon>
        <taxon>Propionibacteriales</taxon>
        <taxon>Nocardioidaceae</taxon>
        <taxon>Aeromicrobium</taxon>
    </lineage>
</organism>
<dbReference type="GO" id="GO:0016757">
    <property type="term" value="F:glycosyltransferase activity"/>
    <property type="evidence" value="ECO:0007669"/>
    <property type="project" value="UniProtKB-KW"/>
</dbReference>
<dbReference type="GO" id="GO:1901137">
    <property type="term" value="P:carbohydrate derivative biosynthetic process"/>
    <property type="evidence" value="ECO:0007669"/>
    <property type="project" value="UniProtKB-ARBA"/>
</dbReference>
<dbReference type="RefSeq" id="WP_181756683.1">
    <property type="nucleotide sequence ID" value="NZ_JACEOG010000002.1"/>
</dbReference>
<reference evidence="5 6" key="1">
    <citation type="submission" date="2020-07" db="EMBL/GenBank/DDBJ databases">
        <title>Draft genome and description of Aeromicrobium phoceense strain Marseille-Q0843 isolated from healthy skin swab.</title>
        <authorList>
            <person name="Boxberger M."/>
            <person name="La Scola B."/>
        </authorList>
    </citation>
    <scope>NUCLEOTIDE SEQUENCE [LARGE SCALE GENOMIC DNA]</scope>
    <source>
        <strain evidence="5 6">Marseille-Q0843</strain>
    </source>
</reference>
<name>A0A838XS21_9ACTN</name>
<dbReference type="InterPro" id="IPR028098">
    <property type="entry name" value="Glyco_trans_4-like_N"/>
</dbReference>
<protein>
    <submittedName>
        <fullName evidence="5">Glycosyltransferase</fullName>
    </submittedName>
</protein>
<dbReference type="Gene3D" id="3.40.50.2000">
    <property type="entry name" value="Glycogen Phosphorylase B"/>
    <property type="match status" value="2"/>
</dbReference>
<evidence type="ECO:0000256" key="1">
    <source>
        <dbReference type="ARBA" id="ARBA00022676"/>
    </source>
</evidence>
<evidence type="ECO:0000259" key="3">
    <source>
        <dbReference type="Pfam" id="PF00534"/>
    </source>
</evidence>
<sequence length="398" mass="42781">MKIAMVSEHANPLAVVGGVDAGGQNVHVDALSTALVARGHEVTVFTRRDSTSAPTRVLAPGGYEVHHVPAGPPADVPKDELWQHMPAFASRMAEVWQRERYDLAHAHFWMSGSATRAAARRVGLPWAMTFHALGSVKRRHQAGRDTSPPGRIDVERGLCATADVVIATCRDEVRELMALGMPRSKARIIPCGVDVRRFPATEHSVPGRRLLAVGRLVERKGLADAVTALAQIPDATLTVAGGPSADALELDPEVQRVRALARGLGCEDRLDFLGAVGRDRLPEVMSAADIVVVAPWYEPFGIVPLEAMSSGRPVVGTAVGGLLDTVVPGRTGELVAPRDPDALAAVLRQLLDDPRRIRRYGRAGAQRARSLYTWDHVARATEDALAPLLSRVPQEVTP</sequence>
<proteinExistence type="predicted"/>
<gene>
    <name evidence="5" type="ORF">H1W00_15390</name>
</gene>
<dbReference type="PANTHER" id="PTHR45947">
    <property type="entry name" value="SULFOQUINOVOSYL TRANSFERASE SQD2"/>
    <property type="match status" value="1"/>
</dbReference>
<dbReference type="SUPFAM" id="SSF53756">
    <property type="entry name" value="UDP-Glycosyltransferase/glycogen phosphorylase"/>
    <property type="match status" value="1"/>
</dbReference>
<evidence type="ECO:0000256" key="2">
    <source>
        <dbReference type="ARBA" id="ARBA00022679"/>
    </source>
</evidence>
<dbReference type="PANTHER" id="PTHR45947:SF3">
    <property type="entry name" value="SULFOQUINOVOSYL TRANSFERASE SQD2"/>
    <property type="match status" value="1"/>
</dbReference>
<dbReference type="InterPro" id="IPR050194">
    <property type="entry name" value="Glycosyltransferase_grp1"/>
</dbReference>